<dbReference type="Proteomes" id="UP000239576">
    <property type="component" value="Unassembled WGS sequence"/>
</dbReference>
<proteinExistence type="predicted"/>
<dbReference type="AlphaFoldDB" id="A0A2T1DXK8"/>
<gene>
    <name evidence="2" type="ORF">C7B82_24200</name>
</gene>
<dbReference type="OrthoDB" id="423143at2"/>
<accession>A0A2T1DXK8</accession>
<evidence type="ECO:0000256" key="1">
    <source>
        <dbReference type="SAM" id="SignalP"/>
    </source>
</evidence>
<dbReference type="EMBL" id="PVWK01000129">
    <property type="protein sequence ID" value="PSB25199.1"/>
    <property type="molecule type" value="Genomic_DNA"/>
</dbReference>
<evidence type="ECO:0000313" key="3">
    <source>
        <dbReference type="Proteomes" id="UP000239576"/>
    </source>
</evidence>
<protein>
    <recommendedName>
        <fullName evidence="4">DUF2808 domain-containing protein</fullName>
    </recommendedName>
</protein>
<reference evidence="2 3" key="2">
    <citation type="submission" date="2018-03" db="EMBL/GenBank/DDBJ databases">
        <title>The ancient ancestry and fast evolution of plastids.</title>
        <authorList>
            <person name="Moore K.R."/>
            <person name="Magnabosco C."/>
            <person name="Momper L."/>
            <person name="Gold D.A."/>
            <person name="Bosak T."/>
            <person name="Fournier G.P."/>
        </authorList>
    </citation>
    <scope>NUCLEOTIDE SEQUENCE [LARGE SCALE GENOMIC DNA]</scope>
    <source>
        <strain evidence="2 3">ULC18</strain>
    </source>
</reference>
<evidence type="ECO:0008006" key="4">
    <source>
        <dbReference type="Google" id="ProtNLM"/>
    </source>
</evidence>
<reference evidence="3" key="1">
    <citation type="submission" date="2018-02" db="EMBL/GenBank/DDBJ databases">
        <authorList>
            <person name="Moore K."/>
            <person name="Momper L."/>
        </authorList>
    </citation>
    <scope>NUCLEOTIDE SEQUENCE [LARGE SCALE GENOMIC DNA]</scope>
    <source>
        <strain evidence="3">ULC18</strain>
    </source>
</reference>
<comment type="caution">
    <text evidence="2">The sequence shown here is derived from an EMBL/GenBank/DDBJ whole genome shotgun (WGS) entry which is preliminary data.</text>
</comment>
<feature type="signal peptide" evidence="1">
    <location>
        <begin position="1"/>
        <end position="22"/>
    </location>
</feature>
<dbReference type="RefSeq" id="WP_106259304.1">
    <property type="nucleotide sequence ID" value="NZ_CAWNSW010000144.1"/>
</dbReference>
<evidence type="ECO:0000313" key="2">
    <source>
        <dbReference type="EMBL" id="PSB25199.1"/>
    </source>
</evidence>
<name>A0A2T1DXK8_9CYAN</name>
<sequence length="167" mass="17692">MKSLIYGGLTALLLTTATTAMAQSTNRIQAEAALSEPSSMIFNFSAPIITNSGALGSTQFIRIAVIGMTLKDLQIAVPSQMERYDSVRVIDQAGKEVSTKINSSKERVGITFDQPVAPGGYLQVEFVGVRMSTPNDGILQYGVTGKRAGVSGDIPIGTARIQLPNRG</sequence>
<keyword evidence="3" id="KW-1185">Reference proteome</keyword>
<keyword evidence="1" id="KW-0732">Signal</keyword>
<feature type="chain" id="PRO_5015455971" description="DUF2808 domain-containing protein" evidence="1">
    <location>
        <begin position="23"/>
        <end position="167"/>
    </location>
</feature>
<organism evidence="2 3">
    <name type="scientific">Stenomitos frigidus ULC18</name>
    <dbReference type="NCBI Taxonomy" id="2107698"/>
    <lineage>
        <taxon>Bacteria</taxon>
        <taxon>Bacillati</taxon>
        <taxon>Cyanobacteriota</taxon>
        <taxon>Cyanophyceae</taxon>
        <taxon>Leptolyngbyales</taxon>
        <taxon>Leptolyngbyaceae</taxon>
        <taxon>Stenomitos</taxon>
    </lineage>
</organism>